<evidence type="ECO:0000313" key="1">
    <source>
        <dbReference type="EMBL" id="GIY32591.1"/>
    </source>
</evidence>
<reference evidence="1 2" key="1">
    <citation type="submission" date="2021-06" db="EMBL/GenBank/DDBJ databases">
        <title>Caerostris darwini draft genome.</title>
        <authorList>
            <person name="Kono N."/>
            <person name="Arakawa K."/>
        </authorList>
    </citation>
    <scope>NUCLEOTIDE SEQUENCE [LARGE SCALE GENOMIC DNA]</scope>
</reference>
<gene>
    <name evidence="1" type="ORF">CDAR_412841</name>
</gene>
<organism evidence="1 2">
    <name type="scientific">Caerostris darwini</name>
    <dbReference type="NCBI Taxonomy" id="1538125"/>
    <lineage>
        <taxon>Eukaryota</taxon>
        <taxon>Metazoa</taxon>
        <taxon>Ecdysozoa</taxon>
        <taxon>Arthropoda</taxon>
        <taxon>Chelicerata</taxon>
        <taxon>Arachnida</taxon>
        <taxon>Araneae</taxon>
        <taxon>Araneomorphae</taxon>
        <taxon>Entelegynae</taxon>
        <taxon>Araneoidea</taxon>
        <taxon>Araneidae</taxon>
        <taxon>Caerostris</taxon>
    </lineage>
</organism>
<name>A0AAV4SIE6_9ARAC</name>
<dbReference type="EMBL" id="BPLQ01007823">
    <property type="protein sequence ID" value="GIY32591.1"/>
    <property type="molecule type" value="Genomic_DNA"/>
</dbReference>
<protein>
    <submittedName>
        <fullName evidence="1">Uncharacterized protein</fullName>
    </submittedName>
</protein>
<dbReference type="Proteomes" id="UP001054837">
    <property type="component" value="Unassembled WGS sequence"/>
</dbReference>
<comment type="caution">
    <text evidence="1">The sequence shown here is derived from an EMBL/GenBank/DDBJ whole genome shotgun (WGS) entry which is preliminary data.</text>
</comment>
<sequence length="94" mass="10529">MWAIRTSRYRPGLKWLTESPRRGDGDGGFSGSKQKANRVWIFDLLLIADRIPCLLTSVGGKSALRRFFTVEKGTFSWVGCGLTAKCFGIFMSFC</sequence>
<proteinExistence type="predicted"/>
<accession>A0AAV4SIE6</accession>
<evidence type="ECO:0000313" key="2">
    <source>
        <dbReference type="Proteomes" id="UP001054837"/>
    </source>
</evidence>
<dbReference type="AlphaFoldDB" id="A0AAV4SIE6"/>
<keyword evidence="2" id="KW-1185">Reference proteome</keyword>